<reference evidence="2" key="1">
    <citation type="journal article" date="2011" name="Nature">
        <title>Genome sequence and analysis of the tuber crop potato.</title>
        <authorList>
            <consortium name="The Potato Genome Sequencing Consortium"/>
        </authorList>
    </citation>
    <scope>NUCLEOTIDE SEQUENCE [LARGE SCALE GENOMIC DNA]</scope>
    <source>
        <strain evidence="2">cv. DM1-3 516 R44</strain>
    </source>
</reference>
<protein>
    <submittedName>
        <fullName evidence="1">Uncharacterized protein</fullName>
    </submittedName>
</protein>
<evidence type="ECO:0000313" key="2">
    <source>
        <dbReference type="Proteomes" id="UP000011115"/>
    </source>
</evidence>
<dbReference type="PaxDb" id="4113-PGSC0003DMT400047160"/>
<dbReference type="InParanoid" id="M1BK72"/>
<proteinExistence type="predicted"/>
<organism evidence="1 2">
    <name type="scientific">Solanum tuberosum</name>
    <name type="common">Potato</name>
    <dbReference type="NCBI Taxonomy" id="4113"/>
    <lineage>
        <taxon>Eukaryota</taxon>
        <taxon>Viridiplantae</taxon>
        <taxon>Streptophyta</taxon>
        <taxon>Embryophyta</taxon>
        <taxon>Tracheophyta</taxon>
        <taxon>Spermatophyta</taxon>
        <taxon>Magnoliopsida</taxon>
        <taxon>eudicotyledons</taxon>
        <taxon>Gunneridae</taxon>
        <taxon>Pentapetalae</taxon>
        <taxon>asterids</taxon>
        <taxon>lamiids</taxon>
        <taxon>Solanales</taxon>
        <taxon>Solanaceae</taxon>
        <taxon>Solanoideae</taxon>
        <taxon>Solaneae</taxon>
        <taxon>Solanum</taxon>
    </lineage>
</organism>
<reference evidence="1" key="2">
    <citation type="submission" date="2015-06" db="UniProtKB">
        <authorList>
            <consortium name="EnsemblPlants"/>
        </authorList>
    </citation>
    <scope>IDENTIFICATION</scope>
    <source>
        <strain evidence="1">DM1-3 516 R44</strain>
    </source>
</reference>
<name>M1BK72_SOLTU</name>
<evidence type="ECO:0000313" key="1">
    <source>
        <dbReference type="EnsemblPlants" id="PGSC0003DMT400047160"/>
    </source>
</evidence>
<dbReference type="Gramene" id="PGSC0003DMT400047160">
    <property type="protein sequence ID" value="PGSC0003DMT400047160"/>
    <property type="gene ID" value="PGSC0003DMG400018299"/>
</dbReference>
<accession>M1BK72</accession>
<sequence length="54" mass="6091">MTGLASYGRYVSKPKPKKYVLKRALFDTAAPSIMLPYNPITKLTIKHASNQQRP</sequence>
<dbReference type="Proteomes" id="UP000011115">
    <property type="component" value="Unassembled WGS sequence"/>
</dbReference>
<keyword evidence="2" id="KW-1185">Reference proteome</keyword>
<dbReference type="HOGENOM" id="CLU_3054118_0_0_1"/>
<dbReference type="AlphaFoldDB" id="M1BK72"/>
<dbReference type="EnsemblPlants" id="PGSC0003DMT400047160">
    <property type="protein sequence ID" value="PGSC0003DMT400047160"/>
    <property type="gene ID" value="PGSC0003DMG400018299"/>
</dbReference>